<comment type="caution">
    <text evidence="3">The sequence shown here is derived from an EMBL/GenBank/DDBJ whole genome shotgun (WGS) entry which is preliminary data.</text>
</comment>
<evidence type="ECO:0000313" key="4">
    <source>
        <dbReference type="Proteomes" id="UP000529637"/>
    </source>
</evidence>
<feature type="chain" id="PRO_5030712621" evidence="2">
    <location>
        <begin position="24"/>
        <end position="121"/>
    </location>
</feature>
<name>A0A7Y6NSD4_9BURK</name>
<keyword evidence="4" id="KW-1185">Reference proteome</keyword>
<feature type="region of interest" description="Disordered" evidence="1">
    <location>
        <begin position="33"/>
        <end position="54"/>
    </location>
</feature>
<organism evidence="3 4">
    <name type="scientific">Piscinibacter koreensis</name>
    <dbReference type="NCBI Taxonomy" id="2742824"/>
    <lineage>
        <taxon>Bacteria</taxon>
        <taxon>Pseudomonadati</taxon>
        <taxon>Pseudomonadota</taxon>
        <taxon>Betaproteobacteria</taxon>
        <taxon>Burkholderiales</taxon>
        <taxon>Sphaerotilaceae</taxon>
        <taxon>Piscinibacter</taxon>
    </lineage>
</organism>
<evidence type="ECO:0000256" key="2">
    <source>
        <dbReference type="SAM" id="SignalP"/>
    </source>
</evidence>
<sequence length="121" mass="12694">MKATHSLVLLATIAFSATGGSYAQSAGMSMTGDGMSMKSADKPNNDSQAATHRTDAVVKAADPSKGNVTLAHEPIKSLNWPAMTMSFAVKDKALFKKLAVGNKVHVAIKKQGADYVVTEVK</sequence>
<evidence type="ECO:0000313" key="3">
    <source>
        <dbReference type="EMBL" id="NUZ08457.1"/>
    </source>
</evidence>
<dbReference type="EMBL" id="JABWMJ010000013">
    <property type="protein sequence ID" value="NUZ08457.1"/>
    <property type="molecule type" value="Genomic_DNA"/>
</dbReference>
<gene>
    <name evidence="3" type="ORF">HQN59_22155</name>
</gene>
<dbReference type="InterPro" id="IPR021647">
    <property type="entry name" value="CusF_Ec"/>
</dbReference>
<protein>
    <submittedName>
        <fullName evidence="3">Copper-binding protein</fullName>
    </submittedName>
</protein>
<dbReference type="Gene3D" id="2.40.50.320">
    <property type="entry name" value="Copper binding periplasmic protein CusF"/>
    <property type="match status" value="1"/>
</dbReference>
<feature type="signal peptide" evidence="2">
    <location>
        <begin position="1"/>
        <end position="23"/>
    </location>
</feature>
<accession>A0A7Y6NSD4</accession>
<dbReference type="Proteomes" id="UP000529637">
    <property type="component" value="Unassembled WGS sequence"/>
</dbReference>
<evidence type="ECO:0000256" key="1">
    <source>
        <dbReference type="SAM" id="MobiDB-lite"/>
    </source>
</evidence>
<dbReference type="InterPro" id="IPR042230">
    <property type="entry name" value="CusF_sf"/>
</dbReference>
<dbReference type="RefSeq" id="WP_176071290.1">
    <property type="nucleotide sequence ID" value="NZ_JABWMJ010000013.1"/>
</dbReference>
<proteinExistence type="predicted"/>
<keyword evidence="2" id="KW-0732">Signal</keyword>
<dbReference type="AlphaFoldDB" id="A0A7Y6NSD4"/>
<dbReference type="Pfam" id="PF11604">
    <property type="entry name" value="CusF_Ec"/>
    <property type="match status" value="1"/>
</dbReference>
<reference evidence="3 4" key="1">
    <citation type="submission" date="2020-06" db="EMBL/GenBank/DDBJ databases">
        <title>Schlegella sp. ID0723 isolated from air conditioner.</title>
        <authorList>
            <person name="Kim D.Y."/>
            <person name="Kim D.-U."/>
        </authorList>
    </citation>
    <scope>NUCLEOTIDE SEQUENCE [LARGE SCALE GENOMIC DNA]</scope>
    <source>
        <strain evidence="3 4">ID0723</strain>
    </source>
</reference>